<evidence type="ECO:0008006" key="5">
    <source>
        <dbReference type="Google" id="ProtNLM"/>
    </source>
</evidence>
<proteinExistence type="predicted"/>
<gene>
    <name evidence="3" type="ORF">F1C12_05060</name>
</gene>
<sequence>MTDDSVAPVPTQGVPPVPPIAPVAPEWASAPQAGTWQTQPPAAAPVPVPAEKSPKLGRVAMIMAVCVISLSVLVSVLQGVFATTLRTYSTNAGAGFNMHPDQGWFGFQMLVGSIFGIWALTQGIVAVAQNRGRRNGIVAIVLAAAAPIVSLIVWMALGFAFGQHVQG</sequence>
<name>A0A7G6Y7U0_9MICO</name>
<reference evidence="4" key="1">
    <citation type="submission" date="2019-09" db="EMBL/GenBank/DDBJ databases">
        <title>Antimicrobial potential of Antarctic Bacteria.</title>
        <authorList>
            <person name="Benaud N."/>
            <person name="Edwards R.J."/>
            <person name="Ferrari B.C."/>
        </authorList>
    </citation>
    <scope>NUCLEOTIDE SEQUENCE [LARGE SCALE GENOMIC DNA]</scope>
    <source>
        <strain evidence="4">INR9</strain>
    </source>
</reference>
<dbReference type="KEGG" id="lse:F1C12_05060"/>
<dbReference type="Pfam" id="PF24400">
    <property type="entry name" value="DUF7544"/>
    <property type="match status" value="1"/>
</dbReference>
<feature type="transmembrane region" description="Helical" evidence="2">
    <location>
        <begin position="137"/>
        <end position="161"/>
    </location>
</feature>
<accession>A0A7G6Y7U0</accession>
<feature type="transmembrane region" description="Helical" evidence="2">
    <location>
        <begin position="59"/>
        <end position="85"/>
    </location>
</feature>
<dbReference type="Proteomes" id="UP000515511">
    <property type="component" value="Chromosome"/>
</dbReference>
<dbReference type="RefSeq" id="WP_185277722.1">
    <property type="nucleotide sequence ID" value="NZ_CP043641.1"/>
</dbReference>
<dbReference type="AlphaFoldDB" id="A0A7G6Y7U0"/>
<organism evidence="3 4">
    <name type="scientific">Leifsonia shinshuensis</name>
    <dbReference type="NCBI Taxonomy" id="150026"/>
    <lineage>
        <taxon>Bacteria</taxon>
        <taxon>Bacillati</taxon>
        <taxon>Actinomycetota</taxon>
        <taxon>Actinomycetes</taxon>
        <taxon>Micrococcales</taxon>
        <taxon>Microbacteriaceae</taxon>
        <taxon>Leifsonia</taxon>
    </lineage>
</organism>
<feature type="compositionally biased region" description="Pro residues" evidence="1">
    <location>
        <begin position="13"/>
        <end position="22"/>
    </location>
</feature>
<feature type="compositionally biased region" description="Low complexity" evidence="1">
    <location>
        <begin position="1"/>
        <end position="12"/>
    </location>
</feature>
<feature type="region of interest" description="Disordered" evidence="1">
    <location>
        <begin position="1"/>
        <end position="48"/>
    </location>
</feature>
<keyword evidence="2" id="KW-0472">Membrane</keyword>
<protein>
    <recommendedName>
        <fullName evidence="5">DUF4064 domain-containing protein</fullName>
    </recommendedName>
</protein>
<evidence type="ECO:0000256" key="2">
    <source>
        <dbReference type="SAM" id="Phobius"/>
    </source>
</evidence>
<keyword evidence="2" id="KW-1133">Transmembrane helix</keyword>
<dbReference type="InterPro" id="IPR055966">
    <property type="entry name" value="DUF7544"/>
</dbReference>
<evidence type="ECO:0000313" key="4">
    <source>
        <dbReference type="Proteomes" id="UP000515511"/>
    </source>
</evidence>
<feature type="compositionally biased region" description="Low complexity" evidence="1">
    <location>
        <begin position="30"/>
        <end position="41"/>
    </location>
</feature>
<feature type="transmembrane region" description="Helical" evidence="2">
    <location>
        <begin position="105"/>
        <end position="125"/>
    </location>
</feature>
<keyword evidence="2" id="KW-0812">Transmembrane</keyword>
<evidence type="ECO:0000256" key="1">
    <source>
        <dbReference type="SAM" id="MobiDB-lite"/>
    </source>
</evidence>
<evidence type="ECO:0000313" key="3">
    <source>
        <dbReference type="EMBL" id="QNE34555.1"/>
    </source>
</evidence>
<dbReference type="EMBL" id="CP043641">
    <property type="protein sequence ID" value="QNE34555.1"/>
    <property type="molecule type" value="Genomic_DNA"/>
</dbReference>